<keyword evidence="4" id="KW-1185">Reference proteome</keyword>
<dbReference type="Gene3D" id="1.10.533.10">
    <property type="entry name" value="Death Domain, Fas"/>
    <property type="match status" value="1"/>
</dbReference>
<dbReference type="InterPro" id="IPR036116">
    <property type="entry name" value="FN3_sf"/>
</dbReference>
<reference evidence="4" key="1">
    <citation type="journal article" date="2010" name="Nature">
        <title>The Amphimedon queenslandica genome and the evolution of animal complexity.</title>
        <authorList>
            <person name="Srivastava M."/>
            <person name="Simakov O."/>
            <person name="Chapman J."/>
            <person name="Fahey B."/>
            <person name="Gauthier M.E."/>
            <person name="Mitros T."/>
            <person name="Richards G.S."/>
            <person name="Conaco C."/>
            <person name="Dacre M."/>
            <person name="Hellsten U."/>
            <person name="Larroux C."/>
            <person name="Putnam N.H."/>
            <person name="Stanke M."/>
            <person name="Adamska M."/>
            <person name="Darling A."/>
            <person name="Degnan S.M."/>
            <person name="Oakley T.H."/>
            <person name="Plachetzki D.C."/>
            <person name="Zhai Y."/>
            <person name="Adamski M."/>
            <person name="Calcino A."/>
            <person name="Cummins S.F."/>
            <person name="Goodstein D.M."/>
            <person name="Harris C."/>
            <person name="Jackson D.J."/>
            <person name="Leys S.P."/>
            <person name="Shu S."/>
            <person name="Woodcroft B.J."/>
            <person name="Vervoort M."/>
            <person name="Kosik K.S."/>
            <person name="Manning G."/>
            <person name="Degnan B.M."/>
            <person name="Rokhsar D.S."/>
        </authorList>
    </citation>
    <scope>NUCLEOTIDE SEQUENCE [LARGE SCALE GENOMIC DNA]</scope>
</reference>
<reference evidence="3" key="2">
    <citation type="submission" date="2024-06" db="UniProtKB">
        <authorList>
            <consortium name="EnsemblMetazoa"/>
        </authorList>
    </citation>
    <scope>IDENTIFICATION</scope>
</reference>
<name>A0AAN0JCM6_AMPQE</name>
<evidence type="ECO:0000313" key="3">
    <source>
        <dbReference type="EnsemblMetazoa" id="XP_019854744.1"/>
    </source>
</evidence>
<proteinExistence type="predicted"/>
<dbReference type="InterPro" id="IPR013783">
    <property type="entry name" value="Ig-like_fold"/>
</dbReference>
<dbReference type="SUPFAM" id="SSF49265">
    <property type="entry name" value="Fibronectin type III"/>
    <property type="match status" value="1"/>
</dbReference>
<dbReference type="AlphaFoldDB" id="A0AAN0JCM6"/>
<accession>A0AAN0JCM6</accession>
<sequence>MESQILFFASVLGLVSGSIFTIEPETQYVYVNDTVTFECATNLTGNNIYFLSKGVQPSSQSIVALPNGGMMISFNLTASNESNGTDATCYTLFNGHSTETAYVYVQGPPDSVSNLTGYQLDSCCMFISWHPPFTLPGLTVQYIISVGTDQQYLNDSITNYTYCPMNPTNEQYLFNITTTNKVGNGSTSNTTVGFQSNSQISIIHQDSYTYRVNNYWYLRFLLSAHQLCTGVPLTNITLCTVNNNSCYSSTNITINHSAYNNISLVAIINLPLREILNTNVIIFYQNGVEFESNTITISTYHLKQLNLINTTNSRVCLQFQFVNGSTTNIIYIHITNYEEPVQPVYYNISRNDQLNFIQCITNIPAGNNLTLYACESMEDCTTNPAAVITGINISSISSTIVPIIVISVIVVYRRRRHKEPVVNSYPSVEPNVVPLNYIDIEVDPNAPAVPPPFDSNPASYSEIKLEVYNKVSHDVRQADLSTHGNVETNGMYSRLNSEGGGAPVYDKCQRNDTIRKPGQLGDTDNYSKLNVGQQASSFNGTSIPCQYSVVTMESSDAPLIQKDLTHKDLSIYVIPYLTEKWREVGLALALTPPQLDDIEENNQGISDVFQLWEDLATRPFTWETLLNALRSPIINEARLANELLKL</sequence>
<dbReference type="PROSITE" id="PS50017">
    <property type="entry name" value="DEATH_DOMAIN"/>
    <property type="match status" value="1"/>
</dbReference>
<dbReference type="InterPro" id="IPR000488">
    <property type="entry name" value="Death_dom"/>
</dbReference>
<dbReference type="EnsemblMetazoa" id="XM_019999185.1">
    <property type="protein sequence ID" value="XP_019854744.1"/>
    <property type="gene ID" value="LOC109583742"/>
</dbReference>
<dbReference type="Proteomes" id="UP000007879">
    <property type="component" value="Unassembled WGS sequence"/>
</dbReference>
<protein>
    <recommendedName>
        <fullName evidence="2">Death domain-containing protein</fullName>
    </recommendedName>
</protein>
<dbReference type="KEGG" id="aqu:109583742"/>
<dbReference type="RefSeq" id="XP_019854744.1">
    <property type="nucleotide sequence ID" value="XM_019999185.1"/>
</dbReference>
<dbReference type="InterPro" id="IPR011029">
    <property type="entry name" value="DEATH-like_dom_sf"/>
</dbReference>
<feature type="domain" description="Death" evidence="2">
    <location>
        <begin position="579"/>
        <end position="630"/>
    </location>
</feature>
<organism evidence="3 4">
    <name type="scientific">Amphimedon queenslandica</name>
    <name type="common">Sponge</name>
    <dbReference type="NCBI Taxonomy" id="400682"/>
    <lineage>
        <taxon>Eukaryota</taxon>
        <taxon>Metazoa</taxon>
        <taxon>Porifera</taxon>
        <taxon>Demospongiae</taxon>
        <taxon>Heteroscleromorpha</taxon>
        <taxon>Haplosclerida</taxon>
        <taxon>Niphatidae</taxon>
        <taxon>Amphimedon</taxon>
    </lineage>
</organism>
<evidence type="ECO:0000313" key="4">
    <source>
        <dbReference type="Proteomes" id="UP000007879"/>
    </source>
</evidence>
<dbReference type="Gene3D" id="2.60.40.10">
    <property type="entry name" value="Immunoglobulins"/>
    <property type="match status" value="1"/>
</dbReference>
<feature type="signal peptide" evidence="1">
    <location>
        <begin position="1"/>
        <end position="17"/>
    </location>
</feature>
<evidence type="ECO:0000256" key="1">
    <source>
        <dbReference type="SAM" id="SignalP"/>
    </source>
</evidence>
<dbReference type="GeneID" id="109583742"/>
<dbReference type="GO" id="GO:0007165">
    <property type="term" value="P:signal transduction"/>
    <property type="evidence" value="ECO:0007669"/>
    <property type="project" value="InterPro"/>
</dbReference>
<keyword evidence="1" id="KW-0732">Signal</keyword>
<dbReference type="CDD" id="cd01670">
    <property type="entry name" value="Death"/>
    <property type="match status" value="1"/>
</dbReference>
<evidence type="ECO:0000259" key="2">
    <source>
        <dbReference type="PROSITE" id="PS50017"/>
    </source>
</evidence>
<feature type="chain" id="PRO_5042826442" description="Death domain-containing protein" evidence="1">
    <location>
        <begin position="18"/>
        <end position="646"/>
    </location>
</feature>